<gene>
    <name evidence="1" type="ORF">S01H4_57471</name>
</gene>
<organism evidence="1">
    <name type="scientific">marine sediment metagenome</name>
    <dbReference type="NCBI Taxonomy" id="412755"/>
    <lineage>
        <taxon>unclassified sequences</taxon>
        <taxon>metagenomes</taxon>
        <taxon>ecological metagenomes</taxon>
    </lineage>
</organism>
<proteinExistence type="predicted"/>
<name>X1DGS0_9ZZZZ</name>
<sequence>AVGGFSARRSINQFGTVLPFSDLEETGRILEDFTRDFRKNGLIKIENAARQVNPSVSCFEFSISAGLARGHPNVELDAIMEIAELKREPIAQFQCNIENLTNKN</sequence>
<protein>
    <submittedName>
        <fullName evidence="1">Uncharacterized protein</fullName>
    </submittedName>
</protein>
<feature type="non-terminal residue" evidence="1">
    <location>
        <position position="1"/>
    </location>
</feature>
<accession>X1DGS0</accession>
<dbReference type="EMBL" id="BART01033443">
    <property type="protein sequence ID" value="GAH07465.1"/>
    <property type="molecule type" value="Genomic_DNA"/>
</dbReference>
<comment type="caution">
    <text evidence="1">The sequence shown here is derived from an EMBL/GenBank/DDBJ whole genome shotgun (WGS) entry which is preliminary data.</text>
</comment>
<reference evidence="1" key="1">
    <citation type="journal article" date="2014" name="Front. Microbiol.">
        <title>High frequency of phylogenetically diverse reductive dehalogenase-homologous genes in deep subseafloor sedimentary metagenomes.</title>
        <authorList>
            <person name="Kawai M."/>
            <person name="Futagami T."/>
            <person name="Toyoda A."/>
            <person name="Takaki Y."/>
            <person name="Nishi S."/>
            <person name="Hori S."/>
            <person name="Arai W."/>
            <person name="Tsubouchi T."/>
            <person name="Morono Y."/>
            <person name="Uchiyama I."/>
            <person name="Ito T."/>
            <person name="Fujiyama A."/>
            <person name="Inagaki F."/>
            <person name="Takami H."/>
        </authorList>
    </citation>
    <scope>NUCLEOTIDE SEQUENCE</scope>
    <source>
        <strain evidence="1">Expedition CK06-06</strain>
    </source>
</reference>
<evidence type="ECO:0000313" key="1">
    <source>
        <dbReference type="EMBL" id="GAH07465.1"/>
    </source>
</evidence>
<dbReference type="AlphaFoldDB" id="X1DGS0"/>